<evidence type="ECO:0000313" key="2">
    <source>
        <dbReference type="EMBL" id="MFB0835844.1"/>
    </source>
</evidence>
<dbReference type="Proteomes" id="UP001575652">
    <property type="component" value="Unassembled WGS sequence"/>
</dbReference>
<proteinExistence type="predicted"/>
<protein>
    <submittedName>
        <fullName evidence="2">Uncharacterized protein</fullName>
    </submittedName>
</protein>
<sequence>MNQAPVKEAPVKDAPASESAGVRTRAEDLQLLEWLMEQFRPEEELQWQIDVDEVNSGWHDLEHVGRISELVHRLGDGDWLVIQTKHQGIGGRYAQTMSAGETYHVEVAVYREDGVHNFRMGYGEDSARRGNIPYTMPEEDQFLGIESTIDVLSAWARGGTFLPGYGAALHIY</sequence>
<name>A0ABV4UQB0_9MICC</name>
<feature type="region of interest" description="Disordered" evidence="1">
    <location>
        <begin position="1"/>
        <end position="22"/>
    </location>
</feature>
<comment type="caution">
    <text evidence="2">The sequence shown here is derived from an EMBL/GenBank/DDBJ whole genome shotgun (WGS) entry which is preliminary data.</text>
</comment>
<evidence type="ECO:0000256" key="1">
    <source>
        <dbReference type="SAM" id="MobiDB-lite"/>
    </source>
</evidence>
<keyword evidence="3" id="KW-1185">Reference proteome</keyword>
<reference evidence="2 3" key="1">
    <citation type="submission" date="2024-09" db="EMBL/GenBank/DDBJ databases">
        <authorList>
            <person name="Salinas-Garcia M.A."/>
            <person name="Prieme A."/>
        </authorList>
    </citation>
    <scope>NUCLEOTIDE SEQUENCE [LARGE SCALE GENOMIC DNA]</scope>
    <source>
        <strain evidence="2 3">DSM 21081</strain>
    </source>
</reference>
<organism evidence="2 3">
    <name type="scientific">Arthrobacter halodurans</name>
    <dbReference type="NCBI Taxonomy" id="516699"/>
    <lineage>
        <taxon>Bacteria</taxon>
        <taxon>Bacillati</taxon>
        <taxon>Actinomycetota</taxon>
        <taxon>Actinomycetes</taxon>
        <taxon>Micrococcales</taxon>
        <taxon>Micrococcaceae</taxon>
        <taxon>Arthrobacter</taxon>
    </lineage>
</organism>
<dbReference type="EMBL" id="JBHDLJ010000015">
    <property type="protein sequence ID" value="MFB0835844.1"/>
    <property type="molecule type" value="Genomic_DNA"/>
</dbReference>
<dbReference type="RefSeq" id="WP_373973021.1">
    <property type="nucleotide sequence ID" value="NZ_JBHDLJ010000015.1"/>
</dbReference>
<evidence type="ECO:0000313" key="3">
    <source>
        <dbReference type="Proteomes" id="UP001575652"/>
    </source>
</evidence>
<gene>
    <name evidence="2" type="ORF">ACETWP_14725</name>
</gene>
<accession>A0ABV4UQB0</accession>